<dbReference type="InterPro" id="IPR029052">
    <property type="entry name" value="Metallo-depent_PP-like"/>
</dbReference>
<dbReference type="GO" id="GO:0016787">
    <property type="term" value="F:hydrolase activity"/>
    <property type="evidence" value="ECO:0007669"/>
    <property type="project" value="UniProtKB-KW"/>
</dbReference>
<keyword evidence="2" id="KW-0378">Hydrolase</keyword>
<dbReference type="Gene3D" id="3.60.21.10">
    <property type="match status" value="1"/>
</dbReference>
<keyword evidence="3" id="KW-1185">Reference proteome</keyword>
<gene>
    <name evidence="2" type="ORF">PDMSB3_1832</name>
</gene>
<dbReference type="KEGG" id="pdio:PDMSB3_1832.1"/>
<dbReference type="AlphaFoldDB" id="A0A5Q4ZMH3"/>
<dbReference type="InterPro" id="IPR051918">
    <property type="entry name" value="STPP_CPPED1"/>
</dbReference>
<dbReference type="EMBL" id="LR699554">
    <property type="protein sequence ID" value="VVD33116.1"/>
    <property type="molecule type" value="Genomic_DNA"/>
</dbReference>
<organism evidence="2 3">
    <name type="scientific">Paraburkholderia dioscoreae</name>
    <dbReference type="NCBI Taxonomy" id="2604047"/>
    <lineage>
        <taxon>Bacteria</taxon>
        <taxon>Pseudomonadati</taxon>
        <taxon>Pseudomonadota</taxon>
        <taxon>Betaproteobacteria</taxon>
        <taxon>Burkholderiales</taxon>
        <taxon>Burkholderiaceae</taxon>
        <taxon>Paraburkholderia</taxon>
    </lineage>
</organism>
<evidence type="ECO:0000313" key="3">
    <source>
        <dbReference type="Proteomes" id="UP000325811"/>
    </source>
</evidence>
<accession>A0A5Q4ZMH3</accession>
<evidence type="ECO:0000259" key="1">
    <source>
        <dbReference type="Pfam" id="PF00149"/>
    </source>
</evidence>
<protein>
    <submittedName>
        <fullName evidence="2">Phosphohydrolase</fullName>
    </submittedName>
</protein>
<dbReference type="Pfam" id="PF00149">
    <property type="entry name" value="Metallophos"/>
    <property type="match status" value="1"/>
</dbReference>
<proteinExistence type="predicted"/>
<evidence type="ECO:0000313" key="2">
    <source>
        <dbReference type="EMBL" id="VVD33116.1"/>
    </source>
</evidence>
<dbReference type="Proteomes" id="UP000325811">
    <property type="component" value="Chromosome II"/>
</dbReference>
<sequence>MPDEPIREGRRMIHGPPATLYREVNMSSHHPFDASRRGALKCLAFGGLGTVFVLSGGILTPVELALAADQKSSAATAGVPLFLQISDSHIGFNKEANPDVAGTLKQTIEYVNAMPVKPALTIHTGDITHLSKPAEFDLAAQLMSGLKITELHTVPGEHDVTDGPGTEYFSRFGKASDNKGYYSFDHQGVHFVGLVNVMHFKPNGLGGLGDEQLEWLENDLKGRSSSTPIVVFAHMPMWTIYEPWGWGTGDAGQAMSYLKRFGSVTVLNGHIHQIVSKVEGNITFHTARSTAYPQPTAGNGTGPGPLTVAGDQLPKMLGVTSVRIARHPLKATLDDTTLV</sequence>
<dbReference type="InterPro" id="IPR004843">
    <property type="entry name" value="Calcineurin-like_PHP"/>
</dbReference>
<name>A0A5Q4ZMH3_9BURK</name>
<dbReference type="SUPFAM" id="SSF56300">
    <property type="entry name" value="Metallo-dependent phosphatases"/>
    <property type="match status" value="1"/>
</dbReference>
<feature type="domain" description="Calcineurin-like phosphoesterase" evidence="1">
    <location>
        <begin position="82"/>
        <end position="273"/>
    </location>
</feature>
<reference evidence="2 3" key="1">
    <citation type="submission" date="2019-08" db="EMBL/GenBank/DDBJ databases">
        <authorList>
            <person name="Herpell B J."/>
        </authorList>
    </citation>
    <scope>NUCLEOTIDE SEQUENCE [LARGE SCALE GENOMIC DNA]</scope>
    <source>
        <strain evidence="3">Msb3</strain>
    </source>
</reference>
<dbReference type="PANTHER" id="PTHR43143">
    <property type="entry name" value="METALLOPHOSPHOESTERASE, CALCINEURIN SUPERFAMILY"/>
    <property type="match status" value="1"/>
</dbReference>
<dbReference type="PANTHER" id="PTHR43143:SF6">
    <property type="entry name" value="BLL3016 PROTEIN"/>
    <property type="match status" value="1"/>
</dbReference>